<dbReference type="InterPro" id="IPR036770">
    <property type="entry name" value="Ankyrin_rpt-contain_sf"/>
</dbReference>
<dbReference type="EMBL" id="JAGHQM010000069">
    <property type="protein sequence ID" value="KAH0565683.1"/>
    <property type="molecule type" value="Genomic_DNA"/>
</dbReference>
<dbReference type="AlphaFoldDB" id="A0A9P8RTL1"/>
<protein>
    <submittedName>
        <fullName evidence="4">Uncharacterized protein</fullName>
    </submittedName>
</protein>
<dbReference type="Gene3D" id="1.25.40.20">
    <property type="entry name" value="Ankyrin repeat-containing domain"/>
    <property type="match status" value="4"/>
</dbReference>
<dbReference type="SUPFAM" id="SSF48403">
    <property type="entry name" value="Ankyrin repeat"/>
    <property type="match status" value="1"/>
</dbReference>
<dbReference type="PROSITE" id="PS50297">
    <property type="entry name" value="ANK_REP_REGION"/>
    <property type="match status" value="6"/>
</dbReference>
<keyword evidence="5" id="KW-1185">Reference proteome</keyword>
<evidence type="ECO:0000313" key="5">
    <source>
        <dbReference type="Proteomes" id="UP000750711"/>
    </source>
</evidence>
<dbReference type="Pfam" id="PF12796">
    <property type="entry name" value="Ank_2"/>
    <property type="match status" value="2"/>
</dbReference>
<reference evidence="4" key="1">
    <citation type="submission" date="2021-03" db="EMBL/GenBank/DDBJ databases">
        <title>Comparative genomics and phylogenomic investigation of the class Geoglossomycetes provide insights into ecological specialization and systematics.</title>
        <authorList>
            <person name="Melie T."/>
            <person name="Pirro S."/>
            <person name="Miller A.N."/>
            <person name="Quandt A."/>
        </authorList>
    </citation>
    <scope>NUCLEOTIDE SEQUENCE</scope>
    <source>
        <strain evidence="4">CAQ_001_2017</strain>
    </source>
</reference>
<dbReference type="SMART" id="SM00248">
    <property type="entry name" value="ANK"/>
    <property type="match status" value="6"/>
</dbReference>
<accession>A0A9P8RTL1</accession>
<feature type="repeat" description="ANK" evidence="3">
    <location>
        <begin position="115"/>
        <end position="147"/>
    </location>
</feature>
<dbReference type="PROSITE" id="PS50088">
    <property type="entry name" value="ANK_REPEAT"/>
    <property type="match status" value="6"/>
</dbReference>
<evidence type="ECO:0000313" key="4">
    <source>
        <dbReference type="EMBL" id="KAH0565683.1"/>
    </source>
</evidence>
<dbReference type="PANTHER" id="PTHR24173">
    <property type="entry name" value="ANKYRIN REPEAT CONTAINING"/>
    <property type="match status" value="1"/>
</dbReference>
<name>A0A9P8RTL1_9PEZI</name>
<dbReference type="PRINTS" id="PR01415">
    <property type="entry name" value="ANKYRIN"/>
</dbReference>
<comment type="caution">
    <text evidence="4">The sequence shown here is derived from an EMBL/GenBank/DDBJ whole genome shotgun (WGS) entry which is preliminary data.</text>
</comment>
<keyword evidence="1" id="KW-0677">Repeat</keyword>
<feature type="repeat" description="ANK" evidence="3">
    <location>
        <begin position="149"/>
        <end position="181"/>
    </location>
</feature>
<evidence type="ECO:0000256" key="1">
    <source>
        <dbReference type="ARBA" id="ARBA00022737"/>
    </source>
</evidence>
<gene>
    <name evidence="4" type="ORF">GP486_000923</name>
</gene>
<dbReference type="PANTHER" id="PTHR24173:SF74">
    <property type="entry name" value="ANKYRIN REPEAT DOMAIN-CONTAINING PROTEIN 16"/>
    <property type="match status" value="1"/>
</dbReference>
<feature type="repeat" description="ANK" evidence="3">
    <location>
        <begin position="183"/>
        <end position="215"/>
    </location>
</feature>
<organism evidence="4 5">
    <name type="scientific">Trichoglossum hirsutum</name>
    <dbReference type="NCBI Taxonomy" id="265104"/>
    <lineage>
        <taxon>Eukaryota</taxon>
        <taxon>Fungi</taxon>
        <taxon>Dikarya</taxon>
        <taxon>Ascomycota</taxon>
        <taxon>Pezizomycotina</taxon>
        <taxon>Geoglossomycetes</taxon>
        <taxon>Geoglossales</taxon>
        <taxon>Geoglossaceae</taxon>
        <taxon>Trichoglossum</taxon>
    </lineage>
</organism>
<feature type="repeat" description="ANK" evidence="3">
    <location>
        <begin position="82"/>
        <end position="114"/>
    </location>
</feature>
<keyword evidence="2 3" id="KW-0040">ANK repeat</keyword>
<dbReference type="InterPro" id="IPR002110">
    <property type="entry name" value="Ankyrin_rpt"/>
</dbReference>
<feature type="repeat" description="ANK" evidence="3">
    <location>
        <begin position="49"/>
        <end position="81"/>
    </location>
</feature>
<dbReference type="Proteomes" id="UP000750711">
    <property type="component" value="Unassembled WGS sequence"/>
</dbReference>
<sequence>MCQPGDAVGGVGGGGCGLTTLHEAATRGQEAMVRQMLEMGADISTRDGNGCTALRMAARGGHEAVVQLLLEKGAGAVAETENGSTLLHEAARNGHEVVIRLLLGEGADINSRDKAGWTALHTAVANGQGKVVQLLLEEGANVDEMGSISRWTALQGATANGHEAMVQLLLKKGANIDAKGGKYGWTASHVAAIYGREAVLSILLENGADVMARDRFGYSIIRCAMVARQQAAIQILLDAVPCPVGLAGMFGIGHTNAERLEMERQFAAMDVRLHQLCDLCSKISFALHGKQQCASVGCRDHITASSNSHPSALEEHSLEYRHHASLDALYASAKNGCHLCSLLAFSLRSSSERLSTGRRGKSSFDIDASDSGLTGENGVVLVYHKRGGWAQEEELKLLYGRLAVVLPIANIPPKRCNEEGFREVGWDVSGAGRVDKTLSEMAGFKVRFYARCVKPNHPSFGYRDYGEVDEGPVGRYPRIQNYMPGQVSLAVSLANGSGILAPEVIKSQDG</sequence>
<feature type="repeat" description="ANK" evidence="3">
    <location>
        <begin position="16"/>
        <end position="48"/>
    </location>
</feature>
<dbReference type="Pfam" id="PF13637">
    <property type="entry name" value="Ank_4"/>
    <property type="match status" value="1"/>
</dbReference>
<evidence type="ECO:0000256" key="2">
    <source>
        <dbReference type="ARBA" id="ARBA00023043"/>
    </source>
</evidence>
<evidence type="ECO:0000256" key="3">
    <source>
        <dbReference type="PROSITE-ProRule" id="PRU00023"/>
    </source>
</evidence>
<proteinExistence type="predicted"/>